<reference evidence="2" key="1">
    <citation type="journal article" date="2020" name="Stud. Mycol.">
        <title>101 Dothideomycetes genomes: a test case for predicting lifestyles and emergence of pathogens.</title>
        <authorList>
            <person name="Haridas S."/>
            <person name="Albert R."/>
            <person name="Binder M."/>
            <person name="Bloem J."/>
            <person name="Labutti K."/>
            <person name="Salamov A."/>
            <person name="Andreopoulos B."/>
            <person name="Baker S."/>
            <person name="Barry K."/>
            <person name="Bills G."/>
            <person name="Bluhm B."/>
            <person name="Cannon C."/>
            <person name="Castanera R."/>
            <person name="Culley D."/>
            <person name="Daum C."/>
            <person name="Ezra D."/>
            <person name="Gonzalez J."/>
            <person name="Henrissat B."/>
            <person name="Kuo A."/>
            <person name="Liang C."/>
            <person name="Lipzen A."/>
            <person name="Lutzoni F."/>
            <person name="Magnuson J."/>
            <person name="Mondo S."/>
            <person name="Nolan M."/>
            <person name="Ohm R."/>
            <person name="Pangilinan J."/>
            <person name="Park H.-J."/>
            <person name="Ramirez L."/>
            <person name="Alfaro M."/>
            <person name="Sun H."/>
            <person name="Tritt A."/>
            <person name="Yoshinaga Y."/>
            <person name="Zwiers L.-H."/>
            <person name="Turgeon B."/>
            <person name="Goodwin S."/>
            <person name="Spatafora J."/>
            <person name="Crous P."/>
            <person name="Grigoriev I."/>
        </authorList>
    </citation>
    <scope>NUCLEOTIDE SEQUENCE</scope>
    <source>
        <strain evidence="2">CBS 473.64</strain>
    </source>
</reference>
<dbReference type="PANTHER" id="PTHR33112:SF16">
    <property type="entry name" value="HETEROKARYON INCOMPATIBILITY DOMAIN-CONTAINING PROTEIN"/>
    <property type="match status" value="1"/>
</dbReference>
<sequence>MCLRQHAMQSTLQQNLTDYVPTILDALCIIQGKDGEAEWNQEAAHMADVYQNATVTIYAACCSNPQQSFLHRNRRDKFRVLELDDSERAIVMGQFHSPRGFHRYSRTGRHLDPLEERAWAFQEYQMSRRLVAYTSNEIQWRCRQTNTWEHMQMLPHLTRRLCAQNTEDILETWHSLVMQYNVTHLTHAEDKLVAFSGLTSMYESRLGWKCVVGLWEENLVHDLTWYNPGADLHNAPQNGIPTFSWASIHGPILFVENYPMEPKVYRFSYTGFSPSRVRLSIEGQLIPSRVAPYKPNEGPSRIYPYGYCNFQLKNLLFKEDSYYHWIDFYPDTKLKNGRIDLETGNSILTIEREDKRDNIGEAEKGDVCLFRIGMARALSAMLVLVPSKKEKKTATKELD</sequence>
<dbReference type="OrthoDB" id="5347061at2759"/>
<name>A0A6A6RJX8_9PLEO</name>
<proteinExistence type="predicted"/>
<dbReference type="Pfam" id="PF06985">
    <property type="entry name" value="HET"/>
    <property type="match status" value="1"/>
</dbReference>
<evidence type="ECO:0000259" key="1">
    <source>
        <dbReference type="Pfam" id="PF06985"/>
    </source>
</evidence>
<dbReference type="PANTHER" id="PTHR33112">
    <property type="entry name" value="DOMAIN PROTEIN, PUTATIVE-RELATED"/>
    <property type="match status" value="1"/>
</dbReference>
<dbReference type="Proteomes" id="UP000799753">
    <property type="component" value="Unassembled WGS sequence"/>
</dbReference>
<feature type="domain" description="Heterokaryon incompatibility" evidence="1">
    <location>
        <begin position="24"/>
        <end position="123"/>
    </location>
</feature>
<evidence type="ECO:0000313" key="3">
    <source>
        <dbReference type="Proteomes" id="UP000799753"/>
    </source>
</evidence>
<dbReference type="AlphaFoldDB" id="A0A6A6RJX8"/>
<gene>
    <name evidence="2" type="ORF">P280DRAFT_484629</name>
</gene>
<accession>A0A6A6RJX8</accession>
<dbReference type="EMBL" id="MU006807">
    <property type="protein sequence ID" value="KAF2635397.1"/>
    <property type="molecule type" value="Genomic_DNA"/>
</dbReference>
<evidence type="ECO:0000313" key="2">
    <source>
        <dbReference type="EMBL" id="KAF2635397.1"/>
    </source>
</evidence>
<dbReference type="InterPro" id="IPR010730">
    <property type="entry name" value="HET"/>
</dbReference>
<keyword evidence="3" id="KW-1185">Reference proteome</keyword>
<protein>
    <recommendedName>
        <fullName evidence="1">Heterokaryon incompatibility domain-containing protein</fullName>
    </recommendedName>
</protein>
<organism evidence="2 3">
    <name type="scientific">Massarina eburnea CBS 473.64</name>
    <dbReference type="NCBI Taxonomy" id="1395130"/>
    <lineage>
        <taxon>Eukaryota</taxon>
        <taxon>Fungi</taxon>
        <taxon>Dikarya</taxon>
        <taxon>Ascomycota</taxon>
        <taxon>Pezizomycotina</taxon>
        <taxon>Dothideomycetes</taxon>
        <taxon>Pleosporomycetidae</taxon>
        <taxon>Pleosporales</taxon>
        <taxon>Massarineae</taxon>
        <taxon>Massarinaceae</taxon>
        <taxon>Massarina</taxon>
    </lineage>
</organism>